<feature type="region of interest" description="Disordered" evidence="1">
    <location>
        <begin position="303"/>
        <end position="336"/>
    </location>
</feature>
<sequence length="614" mass="69943">MGLLKIGSLYKKNKKKSTIEQSPPVALPSLPTLPTLSLDEPLKPRQEQEQQTATAGSGSLFDDILAELNSPTAKKEESLLDDFSLALALSQKLDLNHDEPLKKKETPKPTNETVEKKQSNLLTGDSIYSNYLKNLSALDDTSSPDTSMFSSLLNTSHINNNNKSTTPVASSSTPTLKPPVTTMKVLDSDISDSEESKKDDDEDEDDRVTRGIRPIMERRTQDHRLKRKIDSWTNRVDPNANRVESNESMIERMKDRHRNQVKLAALQRQQEMQNMMMMNMVPQPYVLQHPGNLMMDTNNNSGIFPSFPATISSQPQPPLQQQQQQLPQQPLPTEVHPQPAVAEYPQTKVYQQAPHVFNNGSNITNSNTSIYATQAASTQSSLSSAAKEEEPKQQEDDDTHDEGDGAEADGEISEDDESYSVIQRKKSFTSVKGTTPSTEHRRTMRSSRSTPNLKKSKKKSSHSRRSSQDHSASTPSSSSDYPLTPPLPHHQQQQLLQQQQQQQLQLQMQHHSQQLYQHQGHLPQQPIRHMKSEPELIHRRKTQQMMQHQQQLQHEWDRMQAYQREQQLKLMQQQQYMSMYPVMYYNQPMMMQPSKSTSTTARMSHSHSFHTTPR</sequence>
<feature type="compositionally biased region" description="Polar residues" evidence="1">
    <location>
        <begin position="593"/>
        <end position="603"/>
    </location>
</feature>
<dbReference type="Proteomes" id="UP000242381">
    <property type="component" value="Unassembled WGS sequence"/>
</dbReference>
<evidence type="ECO:0000256" key="1">
    <source>
        <dbReference type="SAM" id="MobiDB-lite"/>
    </source>
</evidence>
<feature type="compositionally biased region" description="Low complexity" evidence="1">
    <location>
        <begin position="164"/>
        <end position="175"/>
    </location>
</feature>
<protein>
    <submittedName>
        <fullName evidence="2">Uncharacterized protein</fullName>
    </submittedName>
</protein>
<gene>
    <name evidence="2" type="ORF">BCV71DRAFT_293434</name>
</gene>
<dbReference type="AlphaFoldDB" id="A0A1X0RRE1"/>
<feature type="region of interest" description="Disordered" evidence="1">
    <location>
        <begin position="159"/>
        <end position="210"/>
    </location>
</feature>
<name>A0A1X0RRE1_RHIZD</name>
<feature type="compositionally biased region" description="Low complexity" evidence="1">
    <location>
        <begin position="22"/>
        <end position="39"/>
    </location>
</feature>
<feature type="compositionally biased region" description="Low complexity" evidence="1">
    <location>
        <begin position="469"/>
        <end position="482"/>
    </location>
</feature>
<dbReference type="EMBL" id="KV921460">
    <property type="protein sequence ID" value="ORE14643.1"/>
    <property type="molecule type" value="Genomic_DNA"/>
</dbReference>
<accession>A0A1X0RRE1</accession>
<evidence type="ECO:0000313" key="3">
    <source>
        <dbReference type="Proteomes" id="UP000242381"/>
    </source>
</evidence>
<dbReference type="VEuPathDB" id="FungiDB:BCV72DRAFT_233830"/>
<proteinExistence type="predicted"/>
<feature type="region of interest" description="Disordered" evidence="1">
    <location>
        <begin position="374"/>
        <end position="523"/>
    </location>
</feature>
<feature type="compositionally biased region" description="Acidic residues" evidence="1">
    <location>
        <begin position="395"/>
        <end position="418"/>
    </location>
</feature>
<evidence type="ECO:0000313" key="2">
    <source>
        <dbReference type="EMBL" id="ORE14643.1"/>
    </source>
</evidence>
<feature type="compositionally biased region" description="Basic residues" evidence="1">
    <location>
        <begin position="604"/>
        <end position="614"/>
    </location>
</feature>
<feature type="compositionally biased region" description="Low complexity" evidence="1">
    <location>
        <begin position="319"/>
        <end position="332"/>
    </location>
</feature>
<feature type="compositionally biased region" description="Basic and acidic residues" evidence="1">
    <location>
        <begin position="98"/>
        <end position="118"/>
    </location>
</feature>
<feature type="compositionally biased region" description="Low complexity" evidence="1">
    <location>
        <begin position="489"/>
        <end position="522"/>
    </location>
</feature>
<dbReference type="OMA" id="PIMERRT"/>
<feature type="compositionally biased region" description="Polar residues" evidence="1">
    <location>
        <begin position="303"/>
        <end position="313"/>
    </location>
</feature>
<feature type="region of interest" description="Disordered" evidence="1">
    <location>
        <begin position="593"/>
        <end position="614"/>
    </location>
</feature>
<feature type="region of interest" description="Disordered" evidence="1">
    <location>
        <begin position="98"/>
        <end position="121"/>
    </location>
</feature>
<feature type="compositionally biased region" description="Basic residues" evidence="1">
    <location>
        <begin position="454"/>
        <end position="465"/>
    </location>
</feature>
<reference evidence="2 3" key="1">
    <citation type="journal article" date="2016" name="Proc. Natl. Acad. Sci. U.S.A.">
        <title>Lipid metabolic changes in an early divergent fungus govern the establishment of a mutualistic symbiosis with endobacteria.</title>
        <authorList>
            <person name="Lastovetsky O.A."/>
            <person name="Gaspar M.L."/>
            <person name="Mondo S.J."/>
            <person name="LaButti K.M."/>
            <person name="Sandor L."/>
            <person name="Grigoriev I.V."/>
            <person name="Henry S.A."/>
            <person name="Pawlowska T.E."/>
        </authorList>
    </citation>
    <scope>NUCLEOTIDE SEQUENCE [LARGE SCALE GENOMIC DNA]</scope>
    <source>
        <strain evidence="2 3">ATCC 11559</strain>
    </source>
</reference>
<feature type="region of interest" description="Disordered" evidence="1">
    <location>
        <begin position="15"/>
        <end position="60"/>
    </location>
</feature>
<feature type="compositionally biased region" description="Polar residues" evidence="1">
    <location>
        <begin position="428"/>
        <end position="437"/>
    </location>
</feature>
<organism evidence="2 3">
    <name type="scientific">Rhizopus microsporus</name>
    <dbReference type="NCBI Taxonomy" id="58291"/>
    <lineage>
        <taxon>Eukaryota</taxon>
        <taxon>Fungi</taxon>
        <taxon>Fungi incertae sedis</taxon>
        <taxon>Mucoromycota</taxon>
        <taxon>Mucoromycotina</taxon>
        <taxon>Mucoromycetes</taxon>
        <taxon>Mucorales</taxon>
        <taxon>Mucorineae</taxon>
        <taxon>Rhizopodaceae</taxon>
        <taxon>Rhizopus</taxon>
    </lineage>
</organism>
<feature type="compositionally biased region" description="Low complexity" evidence="1">
    <location>
        <begin position="374"/>
        <end position="385"/>
    </location>
</feature>